<dbReference type="HAMAP" id="MF_00523">
    <property type="entry name" value="LpxD"/>
    <property type="match status" value="1"/>
</dbReference>
<feature type="active site" description="Proton acceptor" evidence="7">
    <location>
        <position position="243"/>
    </location>
</feature>
<comment type="pathway">
    <text evidence="7">Bacterial outer membrane biogenesis; LPS lipid A biosynthesis.</text>
</comment>
<evidence type="ECO:0000256" key="5">
    <source>
        <dbReference type="ARBA" id="ARBA00023098"/>
    </source>
</evidence>
<sequence length="344" mass="35975">MVSRSSGSSLGDLADAVGAKLLGDPETMIRGVGTLQSAQSGEISFLSNPAYRKYLSATQASAVILCEKDAADCPTSALVSDNPYLAYARVATKLFPRKAITPGIDATSVVGRSSSIDSSAWIGPCVVIGEGVTVESGVCIGPGCVVEENCRIGADSRLVANVTLCHDTRLGQRCLIHPGAVLGADGFGLANDEGHWVKVPQLGRVRVGDDVEIGANTTIDRGALEDTILHDGVKLDNLIQIAHNVEIGRNTAMAGCSAVAGSTKIGSHCTIGGQTGLVGHLTIGDNVHFSAATLATRSFIEPGYYSGNLPAMENGAWKRVIARLRNLESMAKEMKFLKKNLNNQ</sequence>
<protein>
    <recommendedName>
        <fullName evidence="7">UDP-3-O-acylglucosamine N-acyltransferase</fullName>
        <ecNumber evidence="7">2.3.1.191</ecNumber>
    </recommendedName>
</protein>
<dbReference type="Gene3D" id="3.40.1390.10">
    <property type="entry name" value="MurE/MurF, N-terminal domain"/>
    <property type="match status" value="1"/>
</dbReference>
<keyword evidence="5 7" id="KW-0443">Lipid metabolism</keyword>
<dbReference type="AlphaFoldDB" id="A0A9E4NKZ3"/>
<dbReference type="Proteomes" id="UP000886674">
    <property type="component" value="Unassembled WGS sequence"/>
</dbReference>
<evidence type="ECO:0000256" key="4">
    <source>
        <dbReference type="ARBA" id="ARBA00022737"/>
    </source>
</evidence>
<reference evidence="10" key="1">
    <citation type="journal article" date="2021" name="Proc. Natl. Acad. Sci. U.S.A.">
        <title>Global biogeography of chemosynthetic symbionts reveals both localized and globally distributed symbiont groups. .</title>
        <authorList>
            <person name="Osvatic J.T."/>
            <person name="Wilkins L.G.E."/>
            <person name="Leibrecht L."/>
            <person name="Leray M."/>
            <person name="Zauner S."/>
            <person name="Polzin J."/>
            <person name="Camacho Y."/>
            <person name="Gros O."/>
            <person name="van Gils J.A."/>
            <person name="Eisen J.A."/>
            <person name="Petersen J.M."/>
            <person name="Yuen B."/>
        </authorList>
    </citation>
    <scope>NUCLEOTIDE SEQUENCE</scope>
    <source>
        <strain evidence="10">MAGclacostrist055</strain>
    </source>
</reference>
<dbReference type="PANTHER" id="PTHR43378:SF2">
    <property type="entry name" value="UDP-3-O-ACYLGLUCOSAMINE N-ACYLTRANSFERASE 1, MITOCHONDRIAL-RELATED"/>
    <property type="match status" value="1"/>
</dbReference>
<feature type="domain" description="Mannose-1-phosphate guanyltransferase C-terminal" evidence="9">
    <location>
        <begin position="108"/>
        <end position="185"/>
    </location>
</feature>
<dbReference type="InterPro" id="IPR011004">
    <property type="entry name" value="Trimer_LpxA-like_sf"/>
</dbReference>
<evidence type="ECO:0000256" key="7">
    <source>
        <dbReference type="HAMAP-Rule" id="MF_00523"/>
    </source>
</evidence>
<comment type="caution">
    <text evidence="10">The sequence shown here is derived from an EMBL/GenBank/DDBJ whole genome shotgun (WGS) entry which is preliminary data.</text>
</comment>
<dbReference type="SUPFAM" id="SSF51161">
    <property type="entry name" value="Trimeric LpxA-like enzymes"/>
    <property type="match status" value="1"/>
</dbReference>
<keyword evidence="4 7" id="KW-0677">Repeat</keyword>
<evidence type="ECO:0000256" key="2">
    <source>
        <dbReference type="ARBA" id="ARBA00022556"/>
    </source>
</evidence>
<dbReference type="GO" id="GO:0016020">
    <property type="term" value="C:membrane"/>
    <property type="evidence" value="ECO:0007669"/>
    <property type="project" value="GOC"/>
</dbReference>
<dbReference type="PROSITE" id="PS00101">
    <property type="entry name" value="HEXAPEP_TRANSFERASES"/>
    <property type="match status" value="1"/>
</dbReference>
<dbReference type="GO" id="GO:0009245">
    <property type="term" value="P:lipid A biosynthetic process"/>
    <property type="evidence" value="ECO:0007669"/>
    <property type="project" value="UniProtKB-UniRule"/>
</dbReference>
<dbReference type="NCBIfam" id="TIGR01853">
    <property type="entry name" value="lipid_A_lpxD"/>
    <property type="match status" value="1"/>
</dbReference>
<dbReference type="InterPro" id="IPR020573">
    <property type="entry name" value="UDP_GlcNAc_AcTrfase_non-rep"/>
</dbReference>
<comment type="function">
    <text evidence="7">Catalyzes the N-acylation of UDP-3-O-acylglucosamine using 3-hydroxyacyl-ACP as the acyl donor. Is involved in the biosynthesis of lipid A, a phosphorylated glycolipid that anchors the lipopolysaccharide to the outer membrane of the cell.</text>
</comment>
<evidence type="ECO:0000259" key="9">
    <source>
        <dbReference type="Pfam" id="PF25087"/>
    </source>
</evidence>
<dbReference type="EC" id="2.3.1.191" evidence="7"/>
<evidence type="ECO:0000256" key="1">
    <source>
        <dbReference type="ARBA" id="ARBA00022516"/>
    </source>
</evidence>
<name>A0A9E4NKZ3_9GAMM</name>
<dbReference type="CDD" id="cd03352">
    <property type="entry name" value="LbH_LpxD"/>
    <property type="match status" value="1"/>
</dbReference>
<comment type="subunit">
    <text evidence="7">Homotrimer.</text>
</comment>
<evidence type="ECO:0000313" key="10">
    <source>
        <dbReference type="EMBL" id="MCG7979156.1"/>
    </source>
</evidence>
<dbReference type="InterPro" id="IPR007691">
    <property type="entry name" value="LpxD"/>
</dbReference>
<keyword evidence="3 7" id="KW-0808">Transferase</keyword>
<dbReference type="PANTHER" id="PTHR43378">
    <property type="entry name" value="UDP-3-O-ACYLGLUCOSAMINE N-ACYLTRANSFERASE"/>
    <property type="match status" value="1"/>
</dbReference>
<dbReference type="Pfam" id="PF25087">
    <property type="entry name" value="GMPPB_C"/>
    <property type="match status" value="1"/>
</dbReference>
<comment type="catalytic activity">
    <reaction evidence="7">
        <text>a UDP-3-O-[(3R)-3-hydroxyacyl]-alpha-D-glucosamine + a (3R)-hydroxyacyl-[ACP] = a UDP-2-N,3-O-bis[(3R)-3-hydroxyacyl]-alpha-D-glucosamine + holo-[ACP] + H(+)</text>
        <dbReference type="Rhea" id="RHEA:53836"/>
        <dbReference type="Rhea" id="RHEA-COMP:9685"/>
        <dbReference type="Rhea" id="RHEA-COMP:9945"/>
        <dbReference type="ChEBI" id="CHEBI:15378"/>
        <dbReference type="ChEBI" id="CHEBI:64479"/>
        <dbReference type="ChEBI" id="CHEBI:78827"/>
        <dbReference type="ChEBI" id="CHEBI:137740"/>
        <dbReference type="ChEBI" id="CHEBI:137748"/>
        <dbReference type="EC" id="2.3.1.191"/>
    </reaction>
</comment>
<keyword evidence="2 7" id="KW-0441">Lipid A biosynthesis</keyword>
<evidence type="ECO:0000259" key="8">
    <source>
        <dbReference type="Pfam" id="PF04613"/>
    </source>
</evidence>
<proteinExistence type="inferred from homology"/>
<evidence type="ECO:0000256" key="3">
    <source>
        <dbReference type="ARBA" id="ARBA00022679"/>
    </source>
</evidence>
<gene>
    <name evidence="7 10" type="primary">lpxD</name>
    <name evidence="10" type="ORF">JAY77_13565</name>
</gene>
<dbReference type="NCBIfam" id="NF002060">
    <property type="entry name" value="PRK00892.1"/>
    <property type="match status" value="1"/>
</dbReference>
<dbReference type="EMBL" id="JAEPCR010000056">
    <property type="protein sequence ID" value="MCG7979156.1"/>
    <property type="molecule type" value="Genomic_DNA"/>
</dbReference>
<comment type="similarity">
    <text evidence="7">Belongs to the transferase hexapeptide repeat family. LpxD subfamily.</text>
</comment>
<organism evidence="10 11">
    <name type="scientific">Candidatus Thiodiazotropha taylori</name>
    <dbReference type="NCBI Taxonomy" id="2792791"/>
    <lineage>
        <taxon>Bacteria</taxon>
        <taxon>Pseudomonadati</taxon>
        <taxon>Pseudomonadota</taxon>
        <taxon>Gammaproteobacteria</taxon>
        <taxon>Chromatiales</taxon>
        <taxon>Sedimenticolaceae</taxon>
        <taxon>Candidatus Thiodiazotropha</taxon>
    </lineage>
</organism>
<dbReference type="GO" id="GO:0103118">
    <property type="term" value="F:UDP-3-O-[(3R)-3-hydroxyacyl]-glucosamine N-acyltransferase activity"/>
    <property type="evidence" value="ECO:0007669"/>
    <property type="project" value="UniProtKB-EC"/>
</dbReference>
<accession>A0A9E4NKZ3</accession>
<dbReference type="InterPro" id="IPR018357">
    <property type="entry name" value="Hexapep_transf_CS"/>
</dbReference>
<keyword evidence="1 7" id="KW-0444">Lipid biosynthesis</keyword>
<dbReference type="Gene3D" id="2.160.10.10">
    <property type="entry name" value="Hexapeptide repeat proteins"/>
    <property type="match status" value="1"/>
</dbReference>
<keyword evidence="6 7" id="KW-0012">Acyltransferase</keyword>
<dbReference type="GO" id="GO:0016410">
    <property type="term" value="F:N-acyltransferase activity"/>
    <property type="evidence" value="ECO:0007669"/>
    <property type="project" value="InterPro"/>
</dbReference>
<feature type="domain" description="UDP-3-O-[3-hydroxymyristoyl] glucosamine N-acyltransferase non-repeat region" evidence="8">
    <location>
        <begin position="28"/>
        <end position="92"/>
    </location>
</feature>
<dbReference type="InterPro" id="IPR056729">
    <property type="entry name" value="GMPPB_C"/>
</dbReference>
<evidence type="ECO:0000313" key="11">
    <source>
        <dbReference type="Proteomes" id="UP000886674"/>
    </source>
</evidence>
<dbReference type="Pfam" id="PF04613">
    <property type="entry name" value="LpxD"/>
    <property type="match status" value="1"/>
</dbReference>
<evidence type="ECO:0000256" key="6">
    <source>
        <dbReference type="ARBA" id="ARBA00023315"/>
    </source>
</evidence>